<evidence type="ECO:0000256" key="12">
    <source>
        <dbReference type="SAM" id="SignalP"/>
    </source>
</evidence>
<comment type="subcellular location">
    <subcellularLocation>
        <location evidence="1 10">Cell outer membrane</location>
        <topology evidence="1 10">Multi-pass membrane protein</topology>
    </subcellularLocation>
</comment>
<evidence type="ECO:0000256" key="3">
    <source>
        <dbReference type="ARBA" id="ARBA00022452"/>
    </source>
</evidence>
<evidence type="ECO:0000256" key="10">
    <source>
        <dbReference type="PROSITE-ProRule" id="PRU01360"/>
    </source>
</evidence>
<keyword evidence="7 11" id="KW-0798">TonB box</keyword>
<keyword evidence="15" id="KW-0675">Receptor</keyword>
<keyword evidence="2 10" id="KW-0813">Transport</keyword>
<dbReference type="Pfam" id="PF00593">
    <property type="entry name" value="TonB_dep_Rec_b-barrel"/>
    <property type="match status" value="1"/>
</dbReference>
<organism evidence="15">
    <name type="scientific">Methyloraptor flagellatus</name>
    <dbReference type="NCBI Taxonomy" id="3162530"/>
    <lineage>
        <taxon>Bacteria</taxon>
        <taxon>Pseudomonadati</taxon>
        <taxon>Pseudomonadota</taxon>
        <taxon>Alphaproteobacteria</taxon>
        <taxon>Hyphomicrobiales</taxon>
        <taxon>Ancalomicrobiaceae</taxon>
        <taxon>Methyloraptor</taxon>
    </lineage>
</organism>
<dbReference type="Gene3D" id="2.170.130.10">
    <property type="entry name" value="TonB-dependent receptor, plug domain"/>
    <property type="match status" value="1"/>
</dbReference>
<dbReference type="PANTHER" id="PTHR30069:SF53">
    <property type="entry name" value="COLICIN I RECEPTOR-RELATED"/>
    <property type="match status" value="1"/>
</dbReference>
<dbReference type="SUPFAM" id="SSF56935">
    <property type="entry name" value="Porins"/>
    <property type="match status" value="1"/>
</dbReference>
<evidence type="ECO:0000256" key="5">
    <source>
        <dbReference type="ARBA" id="ARBA00022729"/>
    </source>
</evidence>
<dbReference type="RefSeq" id="WP_407051157.1">
    <property type="nucleotide sequence ID" value="NZ_CP158568.1"/>
</dbReference>
<keyword evidence="6" id="KW-0406">Ion transport</keyword>
<dbReference type="EMBL" id="CP158568">
    <property type="protein sequence ID" value="XBY46060.1"/>
    <property type="molecule type" value="Genomic_DNA"/>
</dbReference>
<dbReference type="GO" id="GO:0044718">
    <property type="term" value="P:siderophore transmembrane transport"/>
    <property type="evidence" value="ECO:0007669"/>
    <property type="project" value="TreeGrafter"/>
</dbReference>
<gene>
    <name evidence="15" type="ORF">ABS361_07455</name>
</gene>
<keyword evidence="4 10" id="KW-0812">Transmembrane</keyword>
<keyword evidence="3 10" id="KW-1134">Transmembrane beta strand</keyword>
<dbReference type="InterPro" id="IPR039426">
    <property type="entry name" value="TonB-dep_rcpt-like"/>
</dbReference>
<dbReference type="Gene3D" id="2.40.170.20">
    <property type="entry name" value="TonB-dependent receptor, beta-barrel domain"/>
    <property type="match status" value="1"/>
</dbReference>
<dbReference type="InterPro" id="IPR037066">
    <property type="entry name" value="Plug_dom_sf"/>
</dbReference>
<dbReference type="PROSITE" id="PS52016">
    <property type="entry name" value="TONB_DEPENDENT_REC_3"/>
    <property type="match status" value="1"/>
</dbReference>
<dbReference type="InterPro" id="IPR012910">
    <property type="entry name" value="Plug_dom"/>
</dbReference>
<evidence type="ECO:0000256" key="4">
    <source>
        <dbReference type="ARBA" id="ARBA00022692"/>
    </source>
</evidence>
<evidence type="ECO:0000256" key="8">
    <source>
        <dbReference type="ARBA" id="ARBA00023136"/>
    </source>
</evidence>
<dbReference type="InterPro" id="IPR036942">
    <property type="entry name" value="Beta-barrel_TonB_sf"/>
</dbReference>
<evidence type="ECO:0000259" key="14">
    <source>
        <dbReference type="Pfam" id="PF07715"/>
    </source>
</evidence>
<reference evidence="15" key="1">
    <citation type="submission" date="2024-06" db="EMBL/GenBank/DDBJ databases">
        <title>Methylostella associata gen. nov., sp. nov., a novel Ancalomicrobiaceae-affiliated facultatively methylotrophic bacteria that feed on methanotrophs of the genus Methylococcus.</title>
        <authorList>
            <person name="Saltykova V."/>
            <person name="Danilova O.V."/>
            <person name="Oshkin I.Y."/>
            <person name="Belova S.E."/>
            <person name="Pimenov N.V."/>
            <person name="Dedysh S.N."/>
        </authorList>
    </citation>
    <scope>NUCLEOTIDE SEQUENCE</scope>
    <source>
        <strain evidence="15">S20</strain>
    </source>
</reference>
<dbReference type="AlphaFoldDB" id="A0AAU7XD41"/>
<dbReference type="PROSITE" id="PS51257">
    <property type="entry name" value="PROKAR_LIPOPROTEIN"/>
    <property type="match status" value="1"/>
</dbReference>
<keyword evidence="8 10" id="KW-0472">Membrane</keyword>
<accession>A0AAU7XD41</accession>
<evidence type="ECO:0000256" key="6">
    <source>
        <dbReference type="ARBA" id="ARBA00023065"/>
    </source>
</evidence>
<dbReference type="Pfam" id="PF07715">
    <property type="entry name" value="Plug"/>
    <property type="match status" value="1"/>
</dbReference>
<evidence type="ECO:0000256" key="2">
    <source>
        <dbReference type="ARBA" id="ARBA00022448"/>
    </source>
</evidence>
<keyword evidence="5 12" id="KW-0732">Signal</keyword>
<evidence type="ECO:0000313" key="15">
    <source>
        <dbReference type="EMBL" id="XBY46060.1"/>
    </source>
</evidence>
<sequence>MIRHSILCGASALAVAAACLASPAAAAGANGDTLPDIEVTADRVGAGAAPIKDRQNLPQTAASVTKETIDAQVNVIDSEDAVKYLPSLFVRKRNAGDTQPVLATRTWGVNSSARTLVYADDILLSALIANNNTIGAPRWGLVAPEEIERVDFLYGPYAAAFPGNSIGGVLQFTTRMPDKFEWSAKQTTAWQTFTQYGTSKLLPTTQTSGSIGGRSEAFSWLLSGNFQDSYSQPLTYVTSATAPAGTTGTYAALNRTGGVANVVGAGGLLHTDMVNLKSKFALDITPWLRATYTAALWQNIGRSDVDTYLTATATGRPTFGGLSGFASGRYSIQERHLAQSLSLKTDMKDVFDWDVSVSRYDVLDDIQRNPWTVTTGTGFSTYGKITRLDGTNWTNADAKGIWRPFGPGGAHEVSFGVHADLYRLSNPVYRTATWESGPSGGDGTLYSTSRGTTATNAVFLQDAWKFAPGFKATLGGRLEDWTASNGFTLNTTTNATTGAITGTSGVNQASVSALRFSPKAALEWQATPDWTVSGAFGVANRFPTVTELYQTVTSGTTIISPNPNLKPERALSGEVAIERRLDGGRVRLSLFTEDTFDALVSQSSYVAPNTTTLFTVVGNVDHIRNRGIEIAAEKNNVLIDGLQLSGSVTWVDSRIIADRSWGGATSVVGKHVPYVPDFRSTIAATYRPNDVWAFTLAARYSGRQFATLDNADVISKVYQSFDRFLVADLHAQYKLNAWATLDFGIDNIADYRYMLFHPFPGRTFFASAKIKL</sequence>
<feature type="domain" description="TonB-dependent receptor plug" evidence="14">
    <location>
        <begin position="54"/>
        <end position="169"/>
    </location>
</feature>
<dbReference type="PANTHER" id="PTHR30069">
    <property type="entry name" value="TONB-DEPENDENT OUTER MEMBRANE RECEPTOR"/>
    <property type="match status" value="1"/>
</dbReference>
<comment type="similarity">
    <text evidence="10 11">Belongs to the TonB-dependent receptor family.</text>
</comment>
<evidence type="ECO:0000256" key="9">
    <source>
        <dbReference type="ARBA" id="ARBA00023237"/>
    </source>
</evidence>
<dbReference type="KEGG" id="mflg:ABS361_07455"/>
<evidence type="ECO:0000256" key="1">
    <source>
        <dbReference type="ARBA" id="ARBA00004571"/>
    </source>
</evidence>
<evidence type="ECO:0000259" key="13">
    <source>
        <dbReference type="Pfam" id="PF00593"/>
    </source>
</evidence>
<feature type="signal peptide" evidence="12">
    <location>
        <begin position="1"/>
        <end position="26"/>
    </location>
</feature>
<dbReference type="GO" id="GO:0015344">
    <property type="term" value="F:siderophore uptake transmembrane transporter activity"/>
    <property type="evidence" value="ECO:0007669"/>
    <property type="project" value="TreeGrafter"/>
</dbReference>
<evidence type="ECO:0000256" key="11">
    <source>
        <dbReference type="RuleBase" id="RU003357"/>
    </source>
</evidence>
<name>A0AAU7XD41_9HYPH</name>
<dbReference type="InterPro" id="IPR000531">
    <property type="entry name" value="Beta-barrel_TonB"/>
</dbReference>
<keyword evidence="9 10" id="KW-0998">Cell outer membrane</keyword>
<feature type="domain" description="TonB-dependent receptor-like beta-barrel" evidence="13">
    <location>
        <begin position="306"/>
        <end position="748"/>
    </location>
</feature>
<feature type="chain" id="PRO_5043369586" evidence="12">
    <location>
        <begin position="27"/>
        <end position="772"/>
    </location>
</feature>
<protein>
    <submittedName>
        <fullName evidence="15">TonB-dependent receptor</fullName>
    </submittedName>
</protein>
<proteinExistence type="inferred from homology"/>
<dbReference type="GO" id="GO:0009279">
    <property type="term" value="C:cell outer membrane"/>
    <property type="evidence" value="ECO:0007669"/>
    <property type="project" value="UniProtKB-SubCell"/>
</dbReference>
<evidence type="ECO:0000256" key="7">
    <source>
        <dbReference type="ARBA" id="ARBA00023077"/>
    </source>
</evidence>